<evidence type="ECO:0000256" key="1">
    <source>
        <dbReference type="SAM" id="MobiDB-lite"/>
    </source>
</evidence>
<accession>A0ABT2MA79</accession>
<feature type="compositionally biased region" description="Basic and acidic residues" evidence="1">
    <location>
        <begin position="56"/>
        <end position="75"/>
    </location>
</feature>
<dbReference type="RefSeq" id="WP_260993247.1">
    <property type="nucleotide sequence ID" value="NZ_JAODWD010000003.1"/>
</dbReference>
<gene>
    <name evidence="3" type="ORF">N4S67_12175</name>
</gene>
<comment type="caution">
    <text evidence="3">The sequence shown here is derived from an EMBL/GenBank/DDBJ whole genome shotgun (WGS) entry which is preliminary data.</text>
</comment>
<evidence type="ECO:0000313" key="4">
    <source>
        <dbReference type="Proteomes" id="UP001206639"/>
    </source>
</evidence>
<feature type="compositionally biased region" description="Low complexity" evidence="1">
    <location>
        <begin position="147"/>
        <end position="171"/>
    </location>
</feature>
<dbReference type="EMBL" id="JAODWD010000003">
    <property type="protein sequence ID" value="MCT7659179.1"/>
    <property type="molecule type" value="Genomic_DNA"/>
</dbReference>
<feature type="compositionally biased region" description="Basic and acidic residues" evidence="1">
    <location>
        <begin position="33"/>
        <end position="46"/>
    </location>
</feature>
<feature type="chain" id="PRO_5047293815" evidence="2">
    <location>
        <begin position="30"/>
        <end position="286"/>
    </location>
</feature>
<sequence>MAPLNPRLAAGAGVLAALLVLGGPGAAVAVGHPADRGDSRGDRGSSSDRGGWGRGGSDRDDRGSGNGNRRGDGDHPGYGNGNKPGYGNGSRPGNGDGGSRIDDDSAQQDAEDLAPLEPGTARVGAQRLAPSDDSNQRAGSDDEDQGADSGSDSAGSPGSSGGSDRSSGPPAGFTPPRVTVGNGRSPVVQRRESKSSGGFSANDPAPAPAPAQAPPPSPPPSDPVQAWTDLIRTPPVVSQQLIVAPAVKTADPLWGIAGLLLIPAAGAALGYRQARAAQAAERRNRT</sequence>
<feature type="signal peptide" evidence="2">
    <location>
        <begin position="1"/>
        <end position="29"/>
    </location>
</feature>
<dbReference type="Proteomes" id="UP001206639">
    <property type="component" value="Unassembled WGS sequence"/>
</dbReference>
<evidence type="ECO:0000313" key="3">
    <source>
        <dbReference type="EMBL" id="MCT7659179.1"/>
    </source>
</evidence>
<reference evidence="4" key="1">
    <citation type="submission" date="2023-07" db="EMBL/GenBank/DDBJ databases">
        <authorList>
            <person name="Deng Y."/>
            <person name="Zhang Y.-Q."/>
        </authorList>
    </citation>
    <scope>NUCLEOTIDE SEQUENCE [LARGE SCALE GENOMIC DNA]</scope>
    <source>
        <strain evidence="4">CPCC 205710</strain>
    </source>
</reference>
<name>A0ABT2MA79_9MYCO</name>
<feature type="region of interest" description="Disordered" evidence="1">
    <location>
        <begin position="27"/>
        <end position="228"/>
    </location>
</feature>
<feature type="compositionally biased region" description="Gly residues" evidence="1">
    <location>
        <begin position="76"/>
        <end position="98"/>
    </location>
</feature>
<proteinExistence type="predicted"/>
<feature type="compositionally biased region" description="Pro residues" evidence="1">
    <location>
        <begin position="205"/>
        <end position="222"/>
    </location>
</feature>
<keyword evidence="2" id="KW-0732">Signal</keyword>
<feature type="compositionally biased region" description="Acidic residues" evidence="1">
    <location>
        <begin position="104"/>
        <end position="114"/>
    </location>
</feature>
<protein>
    <submittedName>
        <fullName evidence="3">Uncharacterized protein</fullName>
    </submittedName>
</protein>
<keyword evidence="4" id="KW-1185">Reference proteome</keyword>
<organism evidence="3 4">
    <name type="scientific">Mycobacterium deserti</name>
    <dbReference type="NCBI Taxonomy" id="2978347"/>
    <lineage>
        <taxon>Bacteria</taxon>
        <taxon>Bacillati</taxon>
        <taxon>Actinomycetota</taxon>
        <taxon>Actinomycetes</taxon>
        <taxon>Mycobacteriales</taxon>
        <taxon>Mycobacteriaceae</taxon>
        <taxon>Mycobacterium</taxon>
    </lineage>
</organism>
<evidence type="ECO:0000256" key="2">
    <source>
        <dbReference type="SAM" id="SignalP"/>
    </source>
</evidence>